<organism evidence="5 6">
    <name type="scientific">Shewanella corallii</name>
    <dbReference type="NCBI Taxonomy" id="560080"/>
    <lineage>
        <taxon>Bacteria</taxon>
        <taxon>Pseudomonadati</taxon>
        <taxon>Pseudomonadota</taxon>
        <taxon>Gammaproteobacteria</taxon>
        <taxon>Alteromonadales</taxon>
        <taxon>Shewanellaceae</taxon>
        <taxon>Shewanella</taxon>
    </lineage>
</organism>
<reference evidence="5 6" key="1">
    <citation type="submission" date="2022-01" db="EMBL/GenBank/DDBJ databases">
        <title>Whole genome-based taxonomy of the Shewanellaceae.</title>
        <authorList>
            <person name="Martin-Rodriguez A.J."/>
        </authorList>
    </citation>
    <scope>NUCLEOTIDE SEQUENCE [LARGE SCALE GENOMIC DNA]</scope>
    <source>
        <strain evidence="5 6">DSM 21332</strain>
    </source>
</reference>
<dbReference type="SUPFAM" id="SSF51215">
    <property type="entry name" value="Regulatory protein AraC"/>
    <property type="match status" value="1"/>
</dbReference>
<dbReference type="InterPro" id="IPR003313">
    <property type="entry name" value="AraC-bd"/>
</dbReference>
<dbReference type="InterPro" id="IPR018060">
    <property type="entry name" value="HTH_AraC"/>
</dbReference>
<gene>
    <name evidence="5" type="ORF">L2725_11035</name>
</gene>
<sequence>MEYRHLPQLPDVELSLGKFKHFSFAPHVHLDFHIGVVTRGAQRFAHKGEQLLLTPGSLATMNPDMVHTGQSADASDYVTRVLSVPVTLVEELANNHGHSEWFFGSGLLQDVQVFKDFVQLHQQLSQPGTATLDGESALLGFVDTLMQQHGERCTQPKEYRLCSDALGRIHELFHHAPGDDYSLQTLADLVGLGKYQLLRQFKQATGMPPFAYLQRIRLEYAKKALHNGHRLCDLACSLGFFDEAHLNKAFKQAYTLSPSAYRQTLAS</sequence>
<dbReference type="PROSITE" id="PS01124">
    <property type="entry name" value="HTH_ARAC_FAMILY_2"/>
    <property type="match status" value="1"/>
</dbReference>
<evidence type="ECO:0000256" key="1">
    <source>
        <dbReference type="ARBA" id="ARBA00023015"/>
    </source>
</evidence>
<feature type="domain" description="HTH araC/xylS-type" evidence="4">
    <location>
        <begin position="163"/>
        <end position="264"/>
    </location>
</feature>
<dbReference type="InterPro" id="IPR050204">
    <property type="entry name" value="AraC_XylS_family_regulators"/>
</dbReference>
<protein>
    <submittedName>
        <fullName evidence="5">AraC family transcriptional regulator</fullName>
    </submittedName>
</protein>
<evidence type="ECO:0000313" key="5">
    <source>
        <dbReference type="EMBL" id="MCL2914301.1"/>
    </source>
</evidence>
<evidence type="ECO:0000256" key="3">
    <source>
        <dbReference type="ARBA" id="ARBA00023163"/>
    </source>
</evidence>
<evidence type="ECO:0000256" key="2">
    <source>
        <dbReference type="ARBA" id="ARBA00023125"/>
    </source>
</evidence>
<keyword evidence="6" id="KW-1185">Reference proteome</keyword>
<dbReference type="Pfam" id="PF02311">
    <property type="entry name" value="AraC_binding"/>
    <property type="match status" value="1"/>
</dbReference>
<keyword evidence="3" id="KW-0804">Transcription</keyword>
<dbReference type="Pfam" id="PF12833">
    <property type="entry name" value="HTH_18"/>
    <property type="match status" value="1"/>
</dbReference>
<dbReference type="RefSeq" id="WP_249249011.1">
    <property type="nucleotide sequence ID" value="NZ_JAKIKT010000003.1"/>
</dbReference>
<proteinExistence type="predicted"/>
<dbReference type="SMART" id="SM00342">
    <property type="entry name" value="HTH_ARAC"/>
    <property type="match status" value="1"/>
</dbReference>
<dbReference type="PANTHER" id="PTHR46796:SF11">
    <property type="entry name" value="TRANSCRIPTIONAL REGULATOR-RELATED"/>
    <property type="match status" value="1"/>
</dbReference>
<evidence type="ECO:0000259" key="4">
    <source>
        <dbReference type="PROSITE" id="PS01124"/>
    </source>
</evidence>
<dbReference type="EMBL" id="JAKIKT010000003">
    <property type="protein sequence ID" value="MCL2914301.1"/>
    <property type="molecule type" value="Genomic_DNA"/>
</dbReference>
<keyword evidence="2" id="KW-0238">DNA-binding</keyword>
<evidence type="ECO:0000313" key="6">
    <source>
        <dbReference type="Proteomes" id="UP001202831"/>
    </source>
</evidence>
<name>A0ABT0N783_9GAMM</name>
<dbReference type="InterPro" id="IPR009057">
    <property type="entry name" value="Homeodomain-like_sf"/>
</dbReference>
<accession>A0ABT0N783</accession>
<dbReference type="Gene3D" id="1.10.10.60">
    <property type="entry name" value="Homeodomain-like"/>
    <property type="match status" value="2"/>
</dbReference>
<dbReference type="PANTHER" id="PTHR46796">
    <property type="entry name" value="HTH-TYPE TRANSCRIPTIONAL ACTIVATOR RHAS-RELATED"/>
    <property type="match status" value="1"/>
</dbReference>
<dbReference type="InterPro" id="IPR037923">
    <property type="entry name" value="HTH-like"/>
</dbReference>
<keyword evidence="1" id="KW-0805">Transcription regulation</keyword>
<dbReference type="Proteomes" id="UP001202831">
    <property type="component" value="Unassembled WGS sequence"/>
</dbReference>
<comment type="caution">
    <text evidence="5">The sequence shown here is derived from an EMBL/GenBank/DDBJ whole genome shotgun (WGS) entry which is preliminary data.</text>
</comment>
<dbReference type="SUPFAM" id="SSF46689">
    <property type="entry name" value="Homeodomain-like"/>
    <property type="match status" value="2"/>
</dbReference>